<evidence type="ECO:0000256" key="1">
    <source>
        <dbReference type="SAM" id="Phobius"/>
    </source>
</evidence>
<evidence type="ECO:0000259" key="2">
    <source>
        <dbReference type="Pfam" id="PF03703"/>
    </source>
</evidence>
<evidence type="ECO:0000313" key="3">
    <source>
        <dbReference type="EMBL" id="MFD0789996.1"/>
    </source>
</evidence>
<dbReference type="PANTHER" id="PTHR34473">
    <property type="entry name" value="UPF0699 TRANSMEMBRANE PROTEIN YDBS"/>
    <property type="match status" value="1"/>
</dbReference>
<name>A0ABW3AHC3_9MICO</name>
<feature type="transmembrane region" description="Helical" evidence="1">
    <location>
        <begin position="214"/>
        <end position="235"/>
    </location>
</feature>
<feature type="transmembrane region" description="Helical" evidence="1">
    <location>
        <begin position="173"/>
        <end position="194"/>
    </location>
</feature>
<organism evidence="3 4">
    <name type="scientific">Microbacterium insulae</name>
    <dbReference type="NCBI Taxonomy" id="483014"/>
    <lineage>
        <taxon>Bacteria</taxon>
        <taxon>Bacillati</taxon>
        <taxon>Actinomycetota</taxon>
        <taxon>Actinomycetes</taxon>
        <taxon>Micrococcales</taxon>
        <taxon>Microbacteriaceae</taxon>
        <taxon>Microbacterium</taxon>
    </lineage>
</organism>
<dbReference type="Pfam" id="PF03703">
    <property type="entry name" value="bPH_2"/>
    <property type="match status" value="1"/>
</dbReference>
<proteinExistence type="predicted"/>
<protein>
    <submittedName>
        <fullName evidence="3">PH domain-containing protein</fullName>
    </submittedName>
</protein>
<comment type="caution">
    <text evidence="3">The sequence shown here is derived from an EMBL/GenBank/DDBJ whole genome shotgun (WGS) entry which is preliminary data.</text>
</comment>
<dbReference type="EMBL" id="JBHTII010000001">
    <property type="protein sequence ID" value="MFD0789996.1"/>
    <property type="molecule type" value="Genomic_DNA"/>
</dbReference>
<dbReference type="RefSeq" id="WP_204981244.1">
    <property type="nucleotide sequence ID" value="NZ_JBHTII010000001.1"/>
</dbReference>
<feature type="domain" description="YdbS-like PH" evidence="2">
    <location>
        <begin position="67"/>
        <end position="145"/>
    </location>
</feature>
<keyword evidence="4" id="KW-1185">Reference proteome</keyword>
<evidence type="ECO:0000313" key="4">
    <source>
        <dbReference type="Proteomes" id="UP001597055"/>
    </source>
</evidence>
<keyword evidence="1" id="KW-0812">Transmembrane</keyword>
<keyword evidence="1" id="KW-0472">Membrane</keyword>
<feature type="transmembrane region" description="Helical" evidence="1">
    <location>
        <begin position="368"/>
        <end position="391"/>
    </location>
</feature>
<dbReference type="PANTHER" id="PTHR34473:SF2">
    <property type="entry name" value="UPF0699 TRANSMEMBRANE PROTEIN YDBT"/>
    <property type="match status" value="1"/>
</dbReference>
<reference evidence="4" key="1">
    <citation type="journal article" date="2019" name="Int. J. Syst. Evol. Microbiol.">
        <title>The Global Catalogue of Microorganisms (GCM) 10K type strain sequencing project: providing services to taxonomists for standard genome sequencing and annotation.</title>
        <authorList>
            <consortium name="The Broad Institute Genomics Platform"/>
            <consortium name="The Broad Institute Genome Sequencing Center for Infectious Disease"/>
            <person name="Wu L."/>
            <person name="Ma J."/>
        </authorList>
    </citation>
    <scope>NUCLEOTIDE SEQUENCE [LARGE SCALE GENOMIC DNA]</scope>
    <source>
        <strain evidence="4">CCUG 54523</strain>
    </source>
</reference>
<dbReference type="Proteomes" id="UP001597055">
    <property type="component" value="Unassembled WGS sequence"/>
</dbReference>
<keyword evidence="1" id="KW-1133">Transmembrane helix</keyword>
<sequence>MRGETETLRLPFTSIAASWLHHAPSIIELATAAAIYVTQPDLWPGQWAWVGIVGLMAVRMLHPVASWATVRIEATPELVAVRTGVYSRHVRATPWAMISAVDWEEPFAYRLFGLGALSLHPGGDDGSSLRIAGIRRSTAARLAERLRERGGRESSSRSAPAAVVYRATARETLIAGAAYGRFALLGAGVVAAASDLLDATPLLDSVVLVVRETPTLGISVVVAVVIVTGLAVALVRHHGFLVRRTEGRLVISYGLLSSYERTLDPEAVVGVRIERNVVEILFDRVRVSLHSRDTTRRVASNVILPSLPRSIAAGIMAEHLPDFAAQSSILSTSDRVSIARILAAVAAFGCAGVAGVYVMIMLGVGPGIALLLGASGLLAVLSLLGLGCARLRANAGHLVRRSAFLADREDILPRSAVQVATRVGLTSRGAFLVRAHYFAGIPRALTAFTREPILRAGAHVLLQHPSMPAPGRAPVPEGSPR</sequence>
<accession>A0ABW3AHC3</accession>
<gene>
    <name evidence="3" type="ORF">ACFQ0P_06270</name>
</gene>
<feature type="transmembrane region" description="Helical" evidence="1">
    <location>
        <begin position="341"/>
        <end position="362"/>
    </location>
</feature>
<dbReference type="InterPro" id="IPR005182">
    <property type="entry name" value="YdbS-like_PH"/>
</dbReference>